<reference evidence="1 2" key="1">
    <citation type="journal article" date="2018" name="Front. Plant Sci.">
        <title>Red Clover (Trifolium pratense) and Zigzag Clover (T. medium) - A Picture of Genomic Similarities and Differences.</title>
        <authorList>
            <person name="Dluhosova J."/>
            <person name="Istvanek J."/>
            <person name="Nedelnik J."/>
            <person name="Repkova J."/>
        </authorList>
    </citation>
    <scope>NUCLEOTIDE SEQUENCE [LARGE SCALE GENOMIC DNA]</scope>
    <source>
        <strain evidence="2">cv. 10/8</strain>
        <tissue evidence="1">Leaf</tissue>
    </source>
</reference>
<organism evidence="1 2">
    <name type="scientific">Trifolium medium</name>
    <dbReference type="NCBI Taxonomy" id="97028"/>
    <lineage>
        <taxon>Eukaryota</taxon>
        <taxon>Viridiplantae</taxon>
        <taxon>Streptophyta</taxon>
        <taxon>Embryophyta</taxon>
        <taxon>Tracheophyta</taxon>
        <taxon>Spermatophyta</taxon>
        <taxon>Magnoliopsida</taxon>
        <taxon>eudicotyledons</taxon>
        <taxon>Gunneridae</taxon>
        <taxon>Pentapetalae</taxon>
        <taxon>rosids</taxon>
        <taxon>fabids</taxon>
        <taxon>Fabales</taxon>
        <taxon>Fabaceae</taxon>
        <taxon>Papilionoideae</taxon>
        <taxon>50 kb inversion clade</taxon>
        <taxon>NPAAA clade</taxon>
        <taxon>Hologalegina</taxon>
        <taxon>IRL clade</taxon>
        <taxon>Trifolieae</taxon>
        <taxon>Trifolium</taxon>
    </lineage>
</organism>
<evidence type="ECO:0000313" key="2">
    <source>
        <dbReference type="Proteomes" id="UP000265520"/>
    </source>
</evidence>
<sequence length="25" mass="2877">MTSESYPIRTDMSIRSDTLSMRIEG</sequence>
<name>A0A392S132_9FABA</name>
<comment type="caution">
    <text evidence="1">The sequence shown here is derived from an EMBL/GenBank/DDBJ whole genome shotgun (WGS) entry which is preliminary data.</text>
</comment>
<keyword evidence="2" id="KW-1185">Reference proteome</keyword>
<accession>A0A392S132</accession>
<proteinExistence type="predicted"/>
<protein>
    <submittedName>
        <fullName evidence="1">Uncharacterized protein</fullName>
    </submittedName>
</protein>
<evidence type="ECO:0000313" key="1">
    <source>
        <dbReference type="EMBL" id="MCI42122.1"/>
    </source>
</evidence>
<dbReference type="EMBL" id="LXQA010300556">
    <property type="protein sequence ID" value="MCI42122.1"/>
    <property type="molecule type" value="Genomic_DNA"/>
</dbReference>
<feature type="non-terminal residue" evidence="1">
    <location>
        <position position="25"/>
    </location>
</feature>
<dbReference type="AlphaFoldDB" id="A0A392S132"/>
<dbReference type="Proteomes" id="UP000265520">
    <property type="component" value="Unassembled WGS sequence"/>
</dbReference>